<keyword evidence="2" id="KW-0645">Protease</keyword>
<dbReference type="EMBL" id="JAEMUH010000007">
    <property type="protein sequence ID" value="MBJ7550859.1"/>
    <property type="molecule type" value="Genomic_DNA"/>
</dbReference>
<evidence type="ECO:0000256" key="5">
    <source>
        <dbReference type="ARBA" id="ARBA00022807"/>
    </source>
</evidence>
<dbReference type="InterPro" id="IPR000064">
    <property type="entry name" value="NLP_P60_dom"/>
</dbReference>
<dbReference type="PROSITE" id="PS51935">
    <property type="entry name" value="NLPC_P60"/>
    <property type="match status" value="1"/>
</dbReference>
<dbReference type="InterPro" id="IPR052062">
    <property type="entry name" value="Murein_DD/LD_carboxypeptidase"/>
</dbReference>
<keyword evidence="3" id="KW-0732">Signal</keyword>
<comment type="similarity">
    <text evidence="1">Belongs to the peptidase C40 family.</text>
</comment>
<feature type="domain" description="NlpC/P60" evidence="6">
    <location>
        <begin position="37"/>
        <end position="158"/>
    </location>
</feature>
<sequence length="158" mass="18045">MRVCFLILAATALSACSSIPKHRYTVDTGTFATTSEQVITQRLLQQYRDWQHTPYAWGGMSKQGVDCSGLVYLTFQQQFGTLLPRTTEQQAQSGDYIDLQQLAPGDLVFFKTASKVRHVGIYVEQGKFLHASTSKGVILSRLDNVYWKKHFWHARRIR</sequence>
<dbReference type="PANTHER" id="PTHR47360:SF1">
    <property type="entry name" value="ENDOPEPTIDASE NLPC-RELATED"/>
    <property type="match status" value="1"/>
</dbReference>
<comment type="caution">
    <text evidence="7">The sequence shown here is derived from an EMBL/GenBank/DDBJ whole genome shotgun (WGS) entry which is preliminary data.</text>
</comment>
<proteinExistence type="inferred from homology"/>
<dbReference type="Proteomes" id="UP000598488">
    <property type="component" value="Unassembled WGS sequence"/>
</dbReference>
<protein>
    <submittedName>
        <fullName evidence="7">C40 family peptidase</fullName>
    </submittedName>
</protein>
<dbReference type="SUPFAM" id="SSF54001">
    <property type="entry name" value="Cysteine proteinases"/>
    <property type="match status" value="1"/>
</dbReference>
<accession>A0ABS0ZB23</accession>
<dbReference type="InterPro" id="IPR038765">
    <property type="entry name" value="Papain-like_cys_pep_sf"/>
</dbReference>
<gene>
    <name evidence="7" type="ORF">JHD44_09215</name>
</gene>
<evidence type="ECO:0000313" key="7">
    <source>
        <dbReference type="EMBL" id="MBJ7550859.1"/>
    </source>
</evidence>
<evidence type="ECO:0000256" key="4">
    <source>
        <dbReference type="ARBA" id="ARBA00022801"/>
    </source>
</evidence>
<dbReference type="PROSITE" id="PS51257">
    <property type="entry name" value="PROKAR_LIPOPROTEIN"/>
    <property type="match status" value="1"/>
</dbReference>
<dbReference type="Gene3D" id="3.90.1720.10">
    <property type="entry name" value="endopeptidase domain like (from Nostoc punctiforme)"/>
    <property type="match status" value="1"/>
</dbReference>
<reference evidence="7 8" key="1">
    <citation type="submission" date="2020-12" db="EMBL/GenBank/DDBJ databases">
        <title>Comparative genome analysis of fungal antagonists Marinomonas ostreistagni 398 and M. spartinae 468.</title>
        <authorList>
            <person name="Fields J.L."/>
            <person name="Mavrodi O.V."/>
            <person name="Biber P.D."/>
            <person name="Indest K.J."/>
            <person name="Mavrodi D.V."/>
        </authorList>
    </citation>
    <scope>NUCLEOTIDE SEQUENCE [LARGE SCALE GENOMIC DNA]</scope>
    <source>
        <strain evidence="7 8">USM7</strain>
    </source>
</reference>
<organism evidence="7 8">
    <name type="scientific">Marinomonas ostreistagni</name>
    <dbReference type="NCBI Taxonomy" id="359209"/>
    <lineage>
        <taxon>Bacteria</taxon>
        <taxon>Pseudomonadati</taxon>
        <taxon>Pseudomonadota</taxon>
        <taxon>Gammaproteobacteria</taxon>
        <taxon>Oceanospirillales</taxon>
        <taxon>Oceanospirillaceae</taxon>
        <taxon>Marinomonas</taxon>
    </lineage>
</organism>
<evidence type="ECO:0000256" key="1">
    <source>
        <dbReference type="ARBA" id="ARBA00007074"/>
    </source>
</evidence>
<dbReference type="Pfam" id="PF00877">
    <property type="entry name" value="NLPC_P60"/>
    <property type="match status" value="1"/>
</dbReference>
<name>A0ABS0ZB23_9GAMM</name>
<evidence type="ECO:0000256" key="3">
    <source>
        <dbReference type="ARBA" id="ARBA00022729"/>
    </source>
</evidence>
<keyword evidence="8" id="KW-1185">Reference proteome</keyword>
<evidence type="ECO:0000313" key="8">
    <source>
        <dbReference type="Proteomes" id="UP000598488"/>
    </source>
</evidence>
<evidence type="ECO:0000256" key="2">
    <source>
        <dbReference type="ARBA" id="ARBA00022670"/>
    </source>
</evidence>
<keyword evidence="4" id="KW-0378">Hydrolase</keyword>
<dbReference type="PANTHER" id="PTHR47360">
    <property type="entry name" value="MUREIN DD-ENDOPEPTIDASE MEPS/MUREIN LD-CARBOXYPEPTIDASE"/>
    <property type="match status" value="1"/>
</dbReference>
<keyword evidence="5" id="KW-0788">Thiol protease</keyword>
<evidence type="ECO:0000259" key="6">
    <source>
        <dbReference type="PROSITE" id="PS51935"/>
    </source>
</evidence>